<keyword evidence="1" id="KW-0863">Zinc-finger</keyword>
<dbReference type="GO" id="GO:0008270">
    <property type="term" value="F:zinc ion binding"/>
    <property type="evidence" value="ECO:0007669"/>
    <property type="project" value="UniProtKB-KW"/>
</dbReference>
<evidence type="ECO:0000313" key="5">
    <source>
        <dbReference type="Proteomes" id="UP000824241"/>
    </source>
</evidence>
<evidence type="ECO:0000256" key="1">
    <source>
        <dbReference type="PROSITE-ProRule" id="PRU00325"/>
    </source>
</evidence>
<proteinExistence type="predicted"/>
<gene>
    <name evidence="4" type="ORF">IAB37_09280</name>
</gene>
<keyword evidence="1" id="KW-0479">Metal-binding</keyword>
<evidence type="ECO:0000313" key="4">
    <source>
        <dbReference type="EMBL" id="HIR61751.1"/>
    </source>
</evidence>
<evidence type="ECO:0000256" key="2">
    <source>
        <dbReference type="SAM" id="MobiDB-lite"/>
    </source>
</evidence>
<dbReference type="EMBL" id="DVHA01000302">
    <property type="protein sequence ID" value="HIR61751.1"/>
    <property type="molecule type" value="Genomic_DNA"/>
</dbReference>
<reference evidence="4" key="1">
    <citation type="submission" date="2020-10" db="EMBL/GenBank/DDBJ databases">
        <authorList>
            <person name="Gilroy R."/>
        </authorList>
    </citation>
    <scope>NUCLEOTIDE SEQUENCE</scope>
    <source>
        <strain evidence="4">CHK189-12415</strain>
    </source>
</reference>
<evidence type="ECO:0000259" key="3">
    <source>
        <dbReference type="PROSITE" id="PS50966"/>
    </source>
</evidence>
<comment type="caution">
    <text evidence="4">The sequence shown here is derived from an EMBL/GenBank/DDBJ whole genome shotgun (WGS) entry which is preliminary data.</text>
</comment>
<sequence length="185" mass="21069">MSILTAASSKSVFKGYDYYTRKKVLSACQLDESRWAGQVSGSNGETYDVTIDIRHPRKGRCSCPFADGRQVVCKHMVALFFTAFPDEAEKYRQELEEQTALENTVFQMASNLAEIHSILHEVPRGALEEMLFAFFTTLSPEDQLEFKETLLGIAEEYGQLFEDEEEDDEDEEEGDGPPKWTTWIS</sequence>
<feature type="compositionally biased region" description="Acidic residues" evidence="2">
    <location>
        <begin position="161"/>
        <end position="175"/>
    </location>
</feature>
<dbReference type="Pfam" id="PF04434">
    <property type="entry name" value="SWIM"/>
    <property type="match status" value="1"/>
</dbReference>
<name>A0A9D1DZB0_9FIRM</name>
<keyword evidence="1" id="KW-0862">Zinc</keyword>
<dbReference type="PROSITE" id="PS50966">
    <property type="entry name" value="ZF_SWIM"/>
    <property type="match status" value="1"/>
</dbReference>
<accession>A0A9D1DZB0</accession>
<dbReference type="InterPro" id="IPR007527">
    <property type="entry name" value="Znf_SWIM"/>
</dbReference>
<dbReference type="Proteomes" id="UP000824241">
    <property type="component" value="Unassembled WGS sequence"/>
</dbReference>
<protein>
    <submittedName>
        <fullName evidence="4">SWIM zinc finger family protein</fullName>
    </submittedName>
</protein>
<dbReference type="AlphaFoldDB" id="A0A9D1DZB0"/>
<reference evidence="4" key="2">
    <citation type="journal article" date="2021" name="PeerJ">
        <title>Extensive microbial diversity within the chicken gut microbiome revealed by metagenomics and culture.</title>
        <authorList>
            <person name="Gilroy R."/>
            <person name="Ravi A."/>
            <person name="Getino M."/>
            <person name="Pursley I."/>
            <person name="Horton D.L."/>
            <person name="Alikhan N.F."/>
            <person name="Baker D."/>
            <person name="Gharbi K."/>
            <person name="Hall N."/>
            <person name="Watson M."/>
            <person name="Adriaenssens E.M."/>
            <person name="Foster-Nyarko E."/>
            <person name="Jarju S."/>
            <person name="Secka A."/>
            <person name="Antonio M."/>
            <person name="Oren A."/>
            <person name="Chaudhuri R.R."/>
            <person name="La Ragione R."/>
            <person name="Hildebrand F."/>
            <person name="Pallen M.J."/>
        </authorList>
    </citation>
    <scope>NUCLEOTIDE SEQUENCE</scope>
    <source>
        <strain evidence="4">CHK189-12415</strain>
    </source>
</reference>
<feature type="domain" description="SWIM-type" evidence="3">
    <location>
        <begin position="47"/>
        <end position="84"/>
    </location>
</feature>
<feature type="region of interest" description="Disordered" evidence="2">
    <location>
        <begin position="157"/>
        <end position="185"/>
    </location>
</feature>
<organism evidence="4 5">
    <name type="scientific">Candidatus Faecivivens stercoravium</name>
    <dbReference type="NCBI Taxonomy" id="2840803"/>
    <lineage>
        <taxon>Bacteria</taxon>
        <taxon>Bacillati</taxon>
        <taxon>Bacillota</taxon>
        <taxon>Clostridia</taxon>
        <taxon>Eubacteriales</taxon>
        <taxon>Oscillospiraceae</taxon>
        <taxon>Oscillospiraceae incertae sedis</taxon>
        <taxon>Candidatus Faecivivens</taxon>
    </lineage>
</organism>